<keyword evidence="2" id="KW-1185">Reference proteome</keyword>
<organism evidence="1 2">
    <name type="scientific">Paraburkholderia caffeinitolerans</name>
    <dbReference type="NCBI Taxonomy" id="1723730"/>
    <lineage>
        <taxon>Bacteria</taxon>
        <taxon>Pseudomonadati</taxon>
        <taxon>Pseudomonadota</taxon>
        <taxon>Betaproteobacteria</taxon>
        <taxon>Burkholderiales</taxon>
        <taxon>Burkholderiaceae</taxon>
        <taxon>Paraburkholderia</taxon>
    </lineage>
</organism>
<name>A0A6J5GYF0_9BURK</name>
<dbReference type="Proteomes" id="UP000494119">
    <property type="component" value="Unassembled WGS sequence"/>
</dbReference>
<dbReference type="EMBL" id="CADIKL010000054">
    <property type="protein sequence ID" value="CAB3807610.1"/>
    <property type="molecule type" value="Genomic_DNA"/>
</dbReference>
<gene>
    <name evidence="1" type="ORF">LMG28688_06585</name>
</gene>
<dbReference type="RefSeq" id="WP_175198040.1">
    <property type="nucleotide sequence ID" value="NZ_CADIKL010000054.1"/>
</dbReference>
<accession>A0A6J5GYF0</accession>
<evidence type="ECO:0000313" key="2">
    <source>
        <dbReference type="Proteomes" id="UP000494119"/>
    </source>
</evidence>
<reference evidence="1 2" key="1">
    <citation type="submission" date="2020-04" db="EMBL/GenBank/DDBJ databases">
        <authorList>
            <person name="De Canck E."/>
        </authorList>
    </citation>
    <scope>NUCLEOTIDE SEQUENCE [LARGE SCALE GENOMIC DNA]</scope>
    <source>
        <strain evidence="1 2">LMG 28688</strain>
    </source>
</reference>
<dbReference type="AlphaFoldDB" id="A0A6J5GYF0"/>
<sequence>MNVDKIIEYHGCEIRPVVSATGKGRYAAVAIVTDRADETRTLGVDGEFANPQEARDEALELAVAWIQQRSVVSDRYVRRTWLPVSNCRPDAR</sequence>
<evidence type="ECO:0000313" key="1">
    <source>
        <dbReference type="EMBL" id="CAB3807610.1"/>
    </source>
</evidence>
<proteinExistence type="predicted"/>
<protein>
    <submittedName>
        <fullName evidence="1">Uncharacterized protein</fullName>
    </submittedName>
</protein>